<feature type="transmembrane region" description="Helical" evidence="2">
    <location>
        <begin position="112"/>
        <end position="134"/>
    </location>
</feature>
<proteinExistence type="predicted"/>
<comment type="caution">
    <text evidence="3">The sequence shown here is derived from an EMBL/GenBank/DDBJ whole genome shotgun (WGS) entry which is preliminary data.</text>
</comment>
<gene>
    <name evidence="3" type="ORF">HGRIS_005601</name>
</gene>
<evidence type="ECO:0000313" key="3">
    <source>
        <dbReference type="EMBL" id="KAL0960564.1"/>
    </source>
</evidence>
<keyword evidence="2" id="KW-0812">Transmembrane</keyword>
<keyword evidence="4" id="KW-1185">Reference proteome</keyword>
<keyword evidence="2" id="KW-1133">Transmembrane helix</keyword>
<evidence type="ECO:0000256" key="2">
    <source>
        <dbReference type="SAM" id="Phobius"/>
    </source>
</evidence>
<dbReference type="EMBL" id="JASNQZ010000001">
    <property type="protein sequence ID" value="KAL0960564.1"/>
    <property type="molecule type" value="Genomic_DNA"/>
</dbReference>
<organism evidence="3 4">
    <name type="scientific">Hohenbuehelia grisea</name>
    <dbReference type="NCBI Taxonomy" id="104357"/>
    <lineage>
        <taxon>Eukaryota</taxon>
        <taxon>Fungi</taxon>
        <taxon>Dikarya</taxon>
        <taxon>Basidiomycota</taxon>
        <taxon>Agaricomycotina</taxon>
        <taxon>Agaricomycetes</taxon>
        <taxon>Agaricomycetidae</taxon>
        <taxon>Agaricales</taxon>
        <taxon>Pleurotineae</taxon>
        <taxon>Pleurotaceae</taxon>
        <taxon>Hohenbuehelia</taxon>
    </lineage>
</organism>
<sequence>MDDGDCRTFDPDMQGFAVRVACIVATLSTAVLIFWNDEDNSHAVYFLLVQVYSALLATFFSLGRSQLTQNDAQFAITSTFSPLVVYLIYSAGRDLLNRPNGLFNRMRENRRIVCFLLSFLLVLWLALTVTIDIVTTAFRNPHCGEFSAFLIIASIVWWTLGPYLYTRALPYSTFVLLVFAQWLVYVLRHFRDIRLERCRRRSSALSRQACPRWHRRVAQQLHVHIHPIWSVVVESHPWVRSTLFVYAYLNWAVKVLFANNEFGDPNALSYGQLLALTVALSPFISACKLVIECRWGLWHSLRSFPRTFVRGCNFILTGRDNPWPRIARQKYHSPSVSIPLPVASEASMPFTDKNCPSLADPAIPSPCLSLKSPSSCSLACEQLTLPRLASRPSIPSRSSTLSSRTTYKEDLSPGPSPPNHSPPRTRSVITDPSMQLTYASALEVNGTIGVGLGDGRLVDEVGQRRPRRTTF</sequence>
<dbReference type="Proteomes" id="UP001556367">
    <property type="component" value="Unassembled WGS sequence"/>
</dbReference>
<evidence type="ECO:0000313" key="4">
    <source>
        <dbReference type="Proteomes" id="UP001556367"/>
    </source>
</evidence>
<reference evidence="4" key="1">
    <citation type="submission" date="2024-06" db="EMBL/GenBank/DDBJ databases">
        <title>Multi-omics analyses provide insights into the biosynthesis of the anticancer antibiotic pleurotin in Hohenbuehelia grisea.</title>
        <authorList>
            <person name="Weaver J.A."/>
            <person name="Alberti F."/>
        </authorList>
    </citation>
    <scope>NUCLEOTIDE SEQUENCE [LARGE SCALE GENOMIC DNA]</scope>
    <source>
        <strain evidence="4">T-177</strain>
    </source>
</reference>
<name>A0ABR3JY79_9AGAR</name>
<feature type="transmembrane region" description="Helical" evidence="2">
    <location>
        <begin position="171"/>
        <end position="190"/>
    </location>
</feature>
<protein>
    <submittedName>
        <fullName evidence="3">Uncharacterized protein</fullName>
    </submittedName>
</protein>
<feature type="region of interest" description="Disordered" evidence="1">
    <location>
        <begin position="391"/>
        <end position="428"/>
    </location>
</feature>
<accession>A0ABR3JY79</accession>
<feature type="transmembrane region" description="Helical" evidence="2">
    <location>
        <begin position="74"/>
        <end position="92"/>
    </location>
</feature>
<feature type="compositionally biased region" description="Low complexity" evidence="1">
    <location>
        <begin position="391"/>
        <end position="405"/>
    </location>
</feature>
<keyword evidence="2" id="KW-0472">Membrane</keyword>
<feature type="transmembrane region" description="Helical" evidence="2">
    <location>
        <begin position="16"/>
        <end position="36"/>
    </location>
</feature>
<feature type="transmembrane region" description="Helical" evidence="2">
    <location>
        <begin position="42"/>
        <end position="62"/>
    </location>
</feature>
<evidence type="ECO:0000256" key="1">
    <source>
        <dbReference type="SAM" id="MobiDB-lite"/>
    </source>
</evidence>
<feature type="transmembrane region" description="Helical" evidence="2">
    <location>
        <begin position="146"/>
        <end position="165"/>
    </location>
</feature>